<dbReference type="PANTHER" id="PTHR30519">
    <property type="entry name" value="5-METHYLTETRAHYDROPTEROYLTRIGLUTAMATE--HOMOCYSTEINE METHYLTRANSFERASE"/>
    <property type="match status" value="1"/>
</dbReference>
<organism evidence="2 3">
    <name type="scientific">Undibacterium piscinae</name>
    <dbReference type="NCBI Taxonomy" id="2495591"/>
    <lineage>
        <taxon>Bacteria</taxon>
        <taxon>Pseudomonadati</taxon>
        <taxon>Pseudomonadota</taxon>
        <taxon>Betaproteobacteria</taxon>
        <taxon>Burkholderiales</taxon>
        <taxon>Oxalobacteraceae</taxon>
        <taxon>Undibacterium</taxon>
    </lineage>
</organism>
<dbReference type="GO" id="GO:0008270">
    <property type="term" value="F:zinc ion binding"/>
    <property type="evidence" value="ECO:0007669"/>
    <property type="project" value="InterPro"/>
</dbReference>
<dbReference type="Pfam" id="PF08267">
    <property type="entry name" value="Meth_synt_1"/>
    <property type="match status" value="1"/>
</dbReference>
<dbReference type="EMBL" id="CP051152">
    <property type="protein sequence ID" value="QJQ05207.1"/>
    <property type="molecule type" value="Genomic_DNA"/>
</dbReference>
<evidence type="ECO:0000313" key="2">
    <source>
        <dbReference type="EMBL" id="QJQ05207.1"/>
    </source>
</evidence>
<proteinExistence type="predicted"/>
<reference evidence="2 3" key="1">
    <citation type="journal article" date="2019" name="Int. J. Syst. Evol. Microbiol.">
        <title>Undibacterium piscinae sp. nov., isolated from Korean shiner intestine.</title>
        <authorList>
            <person name="Lee S.Y."/>
            <person name="Kang W."/>
            <person name="Kim P.S."/>
            <person name="Kim H.S."/>
            <person name="Sung H."/>
            <person name="Shin N.R."/>
            <person name="Whon T.W."/>
            <person name="Yun J.H."/>
            <person name="Lee J.Y."/>
            <person name="Lee J.Y."/>
            <person name="Jung M.J."/>
            <person name="Jeong Y.S."/>
            <person name="Tak E.J."/>
            <person name="Han J.E."/>
            <person name="Hyun D.W."/>
            <person name="Kang M.S."/>
            <person name="Lee K.E."/>
            <person name="Lee B.H."/>
            <person name="Bae J.W."/>
        </authorList>
    </citation>
    <scope>NUCLEOTIDE SEQUENCE [LARGE SCALE GENOMIC DNA]</scope>
    <source>
        <strain evidence="2 3">S11R28</strain>
    </source>
</reference>
<feature type="domain" description="Cobalamin-independent methionine synthase MetE N-terminal" evidence="1">
    <location>
        <begin position="4"/>
        <end position="106"/>
    </location>
</feature>
<dbReference type="Gene3D" id="3.20.20.210">
    <property type="match status" value="1"/>
</dbReference>
<protein>
    <recommendedName>
        <fullName evidence="1">Cobalamin-independent methionine synthase MetE N-terminal domain-containing protein</fullName>
    </recommendedName>
</protein>
<dbReference type="GO" id="GO:0003871">
    <property type="term" value="F:5-methyltetrahydropteroyltriglutamate-homocysteine S-methyltransferase activity"/>
    <property type="evidence" value="ECO:0007669"/>
    <property type="project" value="InterPro"/>
</dbReference>
<dbReference type="GO" id="GO:0008652">
    <property type="term" value="P:amino acid biosynthetic process"/>
    <property type="evidence" value="ECO:0007669"/>
    <property type="project" value="InterPro"/>
</dbReference>
<accession>A0A6M4A3R2</accession>
<dbReference type="Proteomes" id="UP000274350">
    <property type="component" value="Chromosome"/>
</dbReference>
<name>A0A6M4A3R2_9BURK</name>
<evidence type="ECO:0000259" key="1">
    <source>
        <dbReference type="Pfam" id="PF08267"/>
    </source>
</evidence>
<dbReference type="InterPro" id="IPR013215">
    <property type="entry name" value="Cbl-indep_Met_Synth_N"/>
</dbReference>
<keyword evidence="3" id="KW-1185">Reference proteome</keyword>
<dbReference type="AlphaFoldDB" id="A0A6M4A3R2"/>
<dbReference type="KEGG" id="upi:EJG51_004330"/>
<sequence length="107" mass="12144">MASAHILGFPRIGAQRELKFAQEAYWRGEVSLATLHDTGRDLRARHWALQQQAGLDLVSVGDFTWYDQVLSTLALLGALPVRFGFDARTLDDYFVALTKWFDTNYHG</sequence>
<evidence type="ECO:0000313" key="3">
    <source>
        <dbReference type="Proteomes" id="UP000274350"/>
    </source>
</evidence>
<gene>
    <name evidence="2" type="ORF">EJG51_004330</name>
</gene>
<dbReference type="SUPFAM" id="SSF51726">
    <property type="entry name" value="UROD/MetE-like"/>
    <property type="match status" value="1"/>
</dbReference>
<dbReference type="InterPro" id="IPR038071">
    <property type="entry name" value="UROD/MetE-like_sf"/>
</dbReference>